<dbReference type="Proteomes" id="UP000798808">
    <property type="component" value="Unassembled WGS sequence"/>
</dbReference>
<keyword evidence="2" id="KW-1185">Reference proteome</keyword>
<protein>
    <submittedName>
        <fullName evidence="1">3-oxoacyl-ACP synthase</fullName>
    </submittedName>
</protein>
<name>A0ABW9RPI6_9BACT</name>
<dbReference type="RefSeq" id="WP_155171982.1">
    <property type="nucleotide sequence ID" value="NZ_BAAAFL010000043.1"/>
</dbReference>
<accession>A0ABW9RPI6</accession>
<gene>
    <name evidence="1" type="ORF">E1163_11970</name>
</gene>
<organism evidence="1 2">
    <name type="scientific">Fulvivirga kasyanovii</name>
    <dbReference type="NCBI Taxonomy" id="396812"/>
    <lineage>
        <taxon>Bacteria</taxon>
        <taxon>Pseudomonadati</taxon>
        <taxon>Bacteroidota</taxon>
        <taxon>Cytophagia</taxon>
        <taxon>Cytophagales</taxon>
        <taxon>Fulvivirgaceae</taxon>
        <taxon>Fulvivirga</taxon>
    </lineage>
</organism>
<evidence type="ECO:0000313" key="1">
    <source>
        <dbReference type="EMBL" id="MTI25662.1"/>
    </source>
</evidence>
<evidence type="ECO:0000313" key="2">
    <source>
        <dbReference type="Proteomes" id="UP000798808"/>
    </source>
</evidence>
<proteinExistence type="predicted"/>
<dbReference type="EMBL" id="SMLW01000531">
    <property type="protein sequence ID" value="MTI25662.1"/>
    <property type="molecule type" value="Genomic_DNA"/>
</dbReference>
<reference evidence="1 2" key="1">
    <citation type="submission" date="2019-02" db="EMBL/GenBank/DDBJ databases">
        <authorList>
            <person name="Goldberg S.R."/>
            <person name="Haltli B.A."/>
            <person name="Correa H."/>
            <person name="Russell K.G."/>
        </authorList>
    </citation>
    <scope>NUCLEOTIDE SEQUENCE [LARGE SCALE GENOMIC DNA]</scope>
    <source>
        <strain evidence="1 2">JCM 16186</strain>
    </source>
</reference>
<sequence>MQLQIQAHSIITPTSVQANGEFVLNNEEKHPFNLFGKELYRHLSIQYPKFFKMDELSQLAFLGTHLLTMHIENWDGDKVAIVLGNKSSSLSSDKRHYQSIADRSNYFPSPAVFVYTLPNIMLGEMCIRYKVTGENTCFIMEQLDVDFLHTYVQHLFEAEHYHYCITGFVDYSDSSYIAELYLVSSQKDTGAPLALDFDKNFNQIIF</sequence>
<comment type="caution">
    <text evidence="1">The sequence shown here is derived from an EMBL/GenBank/DDBJ whole genome shotgun (WGS) entry which is preliminary data.</text>
</comment>